<dbReference type="PROSITE" id="PS51866">
    <property type="entry name" value="MOP"/>
    <property type="match status" value="1"/>
</dbReference>
<organism evidence="4 5">
    <name type="scientific">Corynebacterium atypicum</name>
    <dbReference type="NCBI Taxonomy" id="191610"/>
    <lineage>
        <taxon>Bacteria</taxon>
        <taxon>Bacillati</taxon>
        <taxon>Actinomycetota</taxon>
        <taxon>Actinomycetes</taxon>
        <taxon>Mycobacteriales</taxon>
        <taxon>Corynebacteriaceae</taxon>
        <taxon>Corynebacterium</taxon>
    </lineage>
</organism>
<evidence type="ECO:0000259" key="3">
    <source>
        <dbReference type="PROSITE" id="PS51866"/>
    </source>
</evidence>
<protein>
    <submittedName>
        <fullName evidence="4">Molybdenum-pterin-binding protein</fullName>
    </submittedName>
</protein>
<evidence type="ECO:0000313" key="4">
    <source>
        <dbReference type="EMBL" id="AIG64203.1"/>
    </source>
</evidence>
<dbReference type="NCBIfam" id="TIGR00638">
    <property type="entry name" value="Mop"/>
    <property type="match status" value="1"/>
</dbReference>
<evidence type="ECO:0000256" key="2">
    <source>
        <dbReference type="PROSITE-ProRule" id="PRU01213"/>
    </source>
</evidence>
<dbReference type="InterPro" id="IPR008995">
    <property type="entry name" value="Mo/tungstate-bd_C_term_dom"/>
</dbReference>
<reference evidence="4 5" key="1">
    <citation type="submission" date="2014-07" db="EMBL/GenBank/DDBJ databases">
        <title>Complete genome sequence of Corynebacterium atypicum DSM 44849: identifiction of the mycolic acid biosynthesis genes.</title>
        <authorList>
            <person name="Tippelt A."/>
            <person name="Mollmann S."/>
            <person name="Albersmeier A."/>
            <person name="Jaenicke S."/>
            <person name="Ruckert C."/>
            <person name="Tauch A."/>
        </authorList>
    </citation>
    <scope>NUCLEOTIDE SEQUENCE [LARGE SCALE GENOMIC DNA]</scope>
    <source>
        <strain evidence="4 5">R2070</strain>
    </source>
</reference>
<evidence type="ECO:0000256" key="1">
    <source>
        <dbReference type="ARBA" id="ARBA00022505"/>
    </source>
</evidence>
<dbReference type="RefSeq" id="WP_038605624.1">
    <property type="nucleotide sequence ID" value="NZ_CP008944.1"/>
</dbReference>
<dbReference type="EMBL" id="CP008944">
    <property type="protein sequence ID" value="AIG64203.1"/>
    <property type="molecule type" value="Genomic_DNA"/>
</dbReference>
<evidence type="ECO:0000313" key="5">
    <source>
        <dbReference type="Proteomes" id="UP000028504"/>
    </source>
</evidence>
<name>A0ABN4DCX9_9CORY</name>
<accession>A0ABN4DCX9</accession>
<dbReference type="InterPro" id="IPR004606">
    <property type="entry name" value="Mop_domain"/>
</dbReference>
<proteinExistence type="predicted"/>
<dbReference type="InterPro" id="IPR005116">
    <property type="entry name" value="Transp-assoc_OB_typ1"/>
</dbReference>
<dbReference type="Proteomes" id="UP000028504">
    <property type="component" value="Chromosome"/>
</dbReference>
<dbReference type="Gene3D" id="2.40.50.100">
    <property type="match status" value="1"/>
</dbReference>
<dbReference type="SUPFAM" id="SSF50331">
    <property type="entry name" value="MOP-like"/>
    <property type="match status" value="1"/>
</dbReference>
<keyword evidence="1 2" id="KW-0500">Molybdenum</keyword>
<feature type="domain" description="Mop" evidence="3">
    <location>
        <begin position="2"/>
        <end position="69"/>
    </location>
</feature>
<keyword evidence="5" id="KW-1185">Reference proteome</keyword>
<sequence>MRLSARNQLAGEVVEIEEGAVNGVVKIRLDGGQSVVNATITMDSIKELGLGVSKKATAVIKASDVIVGVD</sequence>
<dbReference type="Pfam" id="PF03459">
    <property type="entry name" value="TOBE"/>
    <property type="match status" value="1"/>
</dbReference>
<gene>
    <name evidence="4" type="ORF">CATYP_05770</name>
</gene>